<comment type="caution">
    <text evidence="4">The sequence shown here is derived from an EMBL/GenBank/DDBJ whole genome shotgun (WGS) entry which is preliminary data.</text>
</comment>
<feature type="region of interest" description="Disordered" evidence="2">
    <location>
        <begin position="282"/>
        <end position="364"/>
    </location>
</feature>
<evidence type="ECO:0000259" key="3">
    <source>
        <dbReference type="PROSITE" id="PS50975"/>
    </source>
</evidence>
<dbReference type="EMBL" id="JWZX01002471">
    <property type="protein sequence ID" value="KOO29053.1"/>
    <property type="molecule type" value="Genomic_DNA"/>
</dbReference>
<feature type="compositionally biased region" description="Basic and acidic residues" evidence="2">
    <location>
        <begin position="339"/>
        <end position="356"/>
    </location>
</feature>
<dbReference type="InterPro" id="IPR011761">
    <property type="entry name" value="ATP-grasp"/>
</dbReference>
<proteinExistence type="predicted"/>
<dbReference type="OrthoDB" id="432907at2759"/>
<dbReference type="PROSITE" id="PS50975">
    <property type="entry name" value="ATP_GRASP"/>
    <property type="match status" value="1"/>
</dbReference>
<evidence type="ECO:0000256" key="2">
    <source>
        <dbReference type="SAM" id="MobiDB-lite"/>
    </source>
</evidence>
<evidence type="ECO:0000256" key="1">
    <source>
        <dbReference type="PROSITE-ProRule" id="PRU00409"/>
    </source>
</evidence>
<feature type="domain" description="ATP-grasp" evidence="3">
    <location>
        <begin position="446"/>
        <end position="646"/>
    </location>
</feature>
<organism evidence="4 5">
    <name type="scientific">Chrysochromulina tobinii</name>
    <dbReference type="NCBI Taxonomy" id="1460289"/>
    <lineage>
        <taxon>Eukaryota</taxon>
        <taxon>Haptista</taxon>
        <taxon>Haptophyta</taxon>
        <taxon>Prymnesiophyceae</taxon>
        <taxon>Prymnesiales</taxon>
        <taxon>Chrysochromulinaceae</taxon>
        <taxon>Chrysochromulina</taxon>
    </lineage>
</organism>
<keyword evidence="1" id="KW-0067">ATP-binding</keyword>
<gene>
    <name evidence="4" type="ORF">Ctob_007381</name>
</gene>
<evidence type="ECO:0000313" key="4">
    <source>
        <dbReference type="EMBL" id="KOO29053.1"/>
    </source>
</evidence>
<dbReference type="GO" id="GO:0046872">
    <property type="term" value="F:metal ion binding"/>
    <property type="evidence" value="ECO:0007669"/>
    <property type="project" value="InterPro"/>
</dbReference>
<dbReference type="Gene3D" id="3.30.470.20">
    <property type="entry name" value="ATP-grasp fold, B domain"/>
    <property type="match status" value="1"/>
</dbReference>
<keyword evidence="5" id="KW-1185">Reference proteome</keyword>
<dbReference type="AlphaFoldDB" id="A0A0M0JS69"/>
<protein>
    <recommendedName>
        <fullName evidence="3">ATP-grasp domain-containing protein</fullName>
    </recommendedName>
</protein>
<name>A0A0M0JS69_9EUKA</name>
<dbReference type="Proteomes" id="UP000037460">
    <property type="component" value="Unassembled WGS sequence"/>
</dbReference>
<sequence>MFNFSASPSPTTLVVGLKIDCEGCEYDSVPQAIDALCSSVDVMWLERHDRFFSTKWRGHKAGFRSEGRKEALDASIAEMKQRPGCRPTSVPFLVSLYERRGMAIDRIYAWELREHNPKLWWHGLSQRMRAITTFFNVGVEPEPAAIDAASVLGLIREVARPEDFVVLKLDIDHARTEMSIMRGIAEDPSLLQLVDELYYEAMWAWGPSERHTIMEKFWGPIARHQTVDEVLNLMVRLRKRELLFSVANINILAHIDLSTASFSISQLRIPKVVEVISIRQASGGKPLSPVDNKGTKAAEAGGGSARKGGKRARDPSAAEPLGAEDASSSGCENGADGNLGERRRSGRERSTVERYEPTSVVNSKKVRTRAPPRFHITPTNEWEWLLKKMKISASNTMEWRSGTPLPVAPAGASCWLLPCKCDTAIEIGRYADELVTHGWKLLTCAADVVARIGNKYNLFRHAEALGMLEYLPQHYETPASASYPCMLKAHAGEHGKGIYIVHSAEEIAAKSGSPVFDKTKWLLQELCAGRIEKATSLLVKDGTIHDAICTDYEYDCDESGVYVWPNVQELQERRRSHEDIPPSHLDTMERLCTGFTGICNFNYKVRPDGTMCIFEVNARIGADLACDVPRKRAATFFAKLDVIGASHMPSKA</sequence>
<dbReference type="GO" id="GO:0005524">
    <property type="term" value="F:ATP binding"/>
    <property type="evidence" value="ECO:0007669"/>
    <property type="project" value="UniProtKB-UniRule"/>
</dbReference>
<keyword evidence="1" id="KW-0547">Nucleotide-binding</keyword>
<accession>A0A0M0JS69</accession>
<dbReference type="SUPFAM" id="SSF56059">
    <property type="entry name" value="Glutathione synthetase ATP-binding domain-like"/>
    <property type="match status" value="1"/>
</dbReference>
<evidence type="ECO:0000313" key="5">
    <source>
        <dbReference type="Proteomes" id="UP000037460"/>
    </source>
</evidence>
<reference evidence="5" key="1">
    <citation type="journal article" date="2015" name="PLoS Genet.">
        <title>Genome Sequence and Transcriptome Analyses of Chrysochromulina tobin: Metabolic Tools for Enhanced Algal Fitness in the Prominent Order Prymnesiales (Haptophyceae).</title>
        <authorList>
            <person name="Hovde B.T."/>
            <person name="Deodato C.R."/>
            <person name="Hunsperger H.M."/>
            <person name="Ryken S.A."/>
            <person name="Yost W."/>
            <person name="Jha R.K."/>
            <person name="Patterson J."/>
            <person name="Monnat R.J. Jr."/>
            <person name="Barlow S.B."/>
            <person name="Starkenburg S.R."/>
            <person name="Cattolico R.A."/>
        </authorList>
    </citation>
    <scope>NUCLEOTIDE SEQUENCE</scope>
    <source>
        <strain evidence="5">CCMP291</strain>
    </source>
</reference>